<feature type="domain" description="SAM" evidence="7">
    <location>
        <begin position="171"/>
        <end position="237"/>
    </location>
</feature>
<dbReference type="Gene3D" id="3.30.40.10">
    <property type="entry name" value="Zinc/RING finger domain, C3HC4 (zinc finger)"/>
    <property type="match status" value="1"/>
</dbReference>
<dbReference type="PROSITE" id="PS50105">
    <property type="entry name" value="SAM_DOMAIN"/>
    <property type="match status" value="1"/>
</dbReference>
<dbReference type="GO" id="GO:0008270">
    <property type="term" value="F:zinc ion binding"/>
    <property type="evidence" value="ECO:0007669"/>
    <property type="project" value="UniProtKB-KW"/>
</dbReference>
<dbReference type="Pfam" id="PF07647">
    <property type="entry name" value="SAM_2"/>
    <property type="match status" value="1"/>
</dbReference>
<feature type="transmembrane region" description="Helical" evidence="5">
    <location>
        <begin position="308"/>
        <end position="324"/>
    </location>
</feature>
<comment type="caution">
    <text evidence="8">The sequence shown here is derived from an EMBL/GenBank/DDBJ whole genome shotgun (WGS) entry which is preliminary data.</text>
</comment>
<dbReference type="SMART" id="SM00454">
    <property type="entry name" value="SAM"/>
    <property type="match status" value="1"/>
</dbReference>
<evidence type="ECO:0000256" key="2">
    <source>
        <dbReference type="ARBA" id="ARBA00022771"/>
    </source>
</evidence>
<dbReference type="PANTHER" id="PTHR15898:SF13">
    <property type="entry name" value="BIFUNCTIONAL APOPTOSIS REGULATOR"/>
    <property type="match status" value="1"/>
</dbReference>
<dbReference type="SMART" id="SM00184">
    <property type="entry name" value="RING"/>
    <property type="match status" value="1"/>
</dbReference>
<evidence type="ECO:0000259" key="6">
    <source>
        <dbReference type="PROSITE" id="PS50089"/>
    </source>
</evidence>
<organism evidence="8 9">
    <name type="scientific">Mizuhopecten yessoensis</name>
    <name type="common">Japanese scallop</name>
    <name type="synonym">Patinopecten yessoensis</name>
    <dbReference type="NCBI Taxonomy" id="6573"/>
    <lineage>
        <taxon>Eukaryota</taxon>
        <taxon>Metazoa</taxon>
        <taxon>Spiralia</taxon>
        <taxon>Lophotrochozoa</taxon>
        <taxon>Mollusca</taxon>
        <taxon>Bivalvia</taxon>
        <taxon>Autobranchia</taxon>
        <taxon>Pteriomorphia</taxon>
        <taxon>Pectinida</taxon>
        <taxon>Pectinoidea</taxon>
        <taxon>Pectinidae</taxon>
        <taxon>Mizuhopecten</taxon>
    </lineage>
</organism>
<evidence type="ECO:0000259" key="7">
    <source>
        <dbReference type="PROSITE" id="PS50105"/>
    </source>
</evidence>
<feature type="transmembrane region" description="Helical" evidence="5">
    <location>
        <begin position="137"/>
        <end position="156"/>
    </location>
</feature>
<dbReference type="STRING" id="6573.A0A210QXR6"/>
<keyword evidence="2 4" id="KW-0863">Zinc-finger</keyword>
<dbReference type="InterPro" id="IPR027370">
    <property type="entry name" value="Znf-RING_euk"/>
</dbReference>
<evidence type="ECO:0000313" key="8">
    <source>
        <dbReference type="EMBL" id="OWF53537.1"/>
    </source>
</evidence>
<dbReference type="InterPro" id="IPR001841">
    <property type="entry name" value="Znf_RING"/>
</dbReference>
<keyword evidence="1" id="KW-0479">Metal-binding</keyword>
<dbReference type="GO" id="GO:0043161">
    <property type="term" value="P:proteasome-mediated ubiquitin-dependent protein catabolic process"/>
    <property type="evidence" value="ECO:0007669"/>
    <property type="project" value="TreeGrafter"/>
</dbReference>
<dbReference type="PROSITE" id="PS00518">
    <property type="entry name" value="ZF_RING_1"/>
    <property type="match status" value="1"/>
</dbReference>
<dbReference type="GO" id="GO:0061630">
    <property type="term" value="F:ubiquitin protein ligase activity"/>
    <property type="evidence" value="ECO:0007669"/>
    <property type="project" value="TreeGrafter"/>
</dbReference>
<dbReference type="OrthoDB" id="6105938at2759"/>
<evidence type="ECO:0000256" key="1">
    <source>
        <dbReference type="ARBA" id="ARBA00022723"/>
    </source>
</evidence>
<evidence type="ECO:0000313" key="9">
    <source>
        <dbReference type="Proteomes" id="UP000242188"/>
    </source>
</evidence>
<dbReference type="InterPro" id="IPR013761">
    <property type="entry name" value="SAM/pointed_sf"/>
</dbReference>
<dbReference type="EMBL" id="NEDP02001335">
    <property type="protein sequence ID" value="OWF53537.1"/>
    <property type="molecule type" value="Genomic_DNA"/>
</dbReference>
<feature type="transmembrane region" description="Helical" evidence="5">
    <location>
        <begin position="369"/>
        <end position="388"/>
    </location>
</feature>
<dbReference type="InterPro" id="IPR017907">
    <property type="entry name" value="Znf_RING_CS"/>
</dbReference>
<evidence type="ECO:0000256" key="5">
    <source>
        <dbReference type="SAM" id="Phobius"/>
    </source>
</evidence>
<feature type="transmembrane region" description="Helical" evidence="5">
    <location>
        <begin position="394"/>
        <end position="413"/>
    </location>
</feature>
<dbReference type="SUPFAM" id="SSF47769">
    <property type="entry name" value="SAM/Pointed domain"/>
    <property type="match status" value="1"/>
</dbReference>
<proteinExistence type="predicted"/>
<feature type="domain" description="RING-type" evidence="6">
    <location>
        <begin position="17"/>
        <end position="57"/>
    </location>
</feature>
<dbReference type="PROSITE" id="PS50089">
    <property type="entry name" value="ZF_RING_2"/>
    <property type="match status" value="1"/>
</dbReference>
<dbReference type="SUPFAM" id="SSF57850">
    <property type="entry name" value="RING/U-box"/>
    <property type="match status" value="1"/>
</dbReference>
<protein>
    <submittedName>
        <fullName evidence="8">Bifunctional apoptosis regulator</fullName>
    </submittedName>
</protein>
<dbReference type="InterPro" id="IPR001660">
    <property type="entry name" value="SAM"/>
</dbReference>
<dbReference type="GO" id="GO:0005634">
    <property type="term" value="C:nucleus"/>
    <property type="evidence" value="ECO:0007669"/>
    <property type="project" value="TreeGrafter"/>
</dbReference>
<keyword evidence="5" id="KW-0472">Membrane</keyword>
<keyword evidence="5" id="KW-0812">Transmembrane</keyword>
<dbReference type="Proteomes" id="UP000242188">
    <property type="component" value="Unassembled WGS sequence"/>
</dbReference>
<dbReference type="Pfam" id="PF13445">
    <property type="entry name" value="zf-RING_UBOX"/>
    <property type="match status" value="1"/>
</dbReference>
<reference evidence="8 9" key="1">
    <citation type="journal article" date="2017" name="Nat. Ecol. Evol.">
        <title>Scallop genome provides insights into evolution of bilaterian karyotype and development.</title>
        <authorList>
            <person name="Wang S."/>
            <person name="Zhang J."/>
            <person name="Jiao W."/>
            <person name="Li J."/>
            <person name="Xun X."/>
            <person name="Sun Y."/>
            <person name="Guo X."/>
            <person name="Huan P."/>
            <person name="Dong B."/>
            <person name="Zhang L."/>
            <person name="Hu X."/>
            <person name="Sun X."/>
            <person name="Wang J."/>
            <person name="Zhao C."/>
            <person name="Wang Y."/>
            <person name="Wang D."/>
            <person name="Huang X."/>
            <person name="Wang R."/>
            <person name="Lv J."/>
            <person name="Li Y."/>
            <person name="Zhang Z."/>
            <person name="Liu B."/>
            <person name="Lu W."/>
            <person name="Hui Y."/>
            <person name="Liang J."/>
            <person name="Zhou Z."/>
            <person name="Hou R."/>
            <person name="Li X."/>
            <person name="Liu Y."/>
            <person name="Li H."/>
            <person name="Ning X."/>
            <person name="Lin Y."/>
            <person name="Zhao L."/>
            <person name="Xing Q."/>
            <person name="Dou J."/>
            <person name="Li Y."/>
            <person name="Mao J."/>
            <person name="Guo H."/>
            <person name="Dou H."/>
            <person name="Li T."/>
            <person name="Mu C."/>
            <person name="Jiang W."/>
            <person name="Fu Q."/>
            <person name="Fu X."/>
            <person name="Miao Y."/>
            <person name="Liu J."/>
            <person name="Yu Q."/>
            <person name="Li R."/>
            <person name="Liao H."/>
            <person name="Li X."/>
            <person name="Kong Y."/>
            <person name="Jiang Z."/>
            <person name="Chourrout D."/>
            <person name="Li R."/>
            <person name="Bao Z."/>
        </authorList>
    </citation>
    <scope>NUCLEOTIDE SEQUENCE [LARGE SCALE GENOMIC DNA]</scope>
    <source>
        <strain evidence="8 9">PY_sf001</strain>
    </source>
</reference>
<evidence type="ECO:0000256" key="3">
    <source>
        <dbReference type="ARBA" id="ARBA00022833"/>
    </source>
</evidence>
<keyword evidence="9" id="KW-1185">Reference proteome</keyword>
<feature type="transmembrane region" description="Helical" evidence="5">
    <location>
        <begin position="336"/>
        <end position="357"/>
    </location>
</feature>
<accession>A0A210QXR6</accession>
<gene>
    <name evidence="8" type="ORF">KP79_PYT13649</name>
</gene>
<dbReference type="AlphaFoldDB" id="A0A210QXR6"/>
<keyword evidence="5" id="KW-1133">Transmembrane helix</keyword>
<dbReference type="Gene3D" id="1.10.150.50">
    <property type="entry name" value="Transcription Factor, Ets-1"/>
    <property type="match status" value="1"/>
</dbReference>
<name>A0A210QXR6_MIZYE</name>
<dbReference type="PANTHER" id="PTHR15898">
    <property type="entry name" value="BIFUNCTIONAL APOPTOSIS REGULATOR"/>
    <property type="match status" value="1"/>
</dbReference>
<evidence type="ECO:0000256" key="4">
    <source>
        <dbReference type="PROSITE-ProRule" id="PRU00175"/>
    </source>
</evidence>
<sequence length="417" mass="48440">MNTNISIPVEEHGEAECGCCFELLVEPTTLVCGHTFCKHCLARWTVTSGQRRCQTCKQGWRGSPKVNIVLRNMLQNAWSQKMADRVQEVDTDENRRFLSDFDKMNNIVTAQELLQSVHGGMSAGISNAQNNQTRCKYFTSGIALTVLVFCIVSYIGNIGQRTLIDTPVKQWNTDDVVTWIGHLGTWGDHFSDAIRKNSIDGKMLLVMQESDVRNRLNMTNELQRKVFLKEIAAMVTTGSKQPVNLWEYKSAYPVFTFTMLLGFKLFPRITIGYSYIFEYDTVYTPFMKYACSEFSGNDMEEATNFSRLFYIAFLPYWLVGRYASAWTTDHYWVSRFIVLVCAFATIYDVMLFLTIFMKKWTEKDVKYHLCLCRDVAIVLTLSIFLPWFLFNFLFYDNVVCLPIFYCMNIYVFYKKFK</sequence>
<dbReference type="InterPro" id="IPR013083">
    <property type="entry name" value="Znf_RING/FYVE/PHD"/>
</dbReference>
<keyword evidence="3" id="KW-0862">Zinc</keyword>